<evidence type="ECO:0000256" key="1">
    <source>
        <dbReference type="ARBA" id="ARBA00006464"/>
    </source>
</evidence>
<sequence length="224" mass="26298">MTRSNPVNYDFFFTTGMTSVEGIDFYQHAKRALDFLIAGTALFFSWPLFLLVALAIKWEDGGNVFYWSQRVGRGGRCFECLKFRSMVVNAEMQKNDIRKLNKHADERTFKLQHDPRITWLGRWIRRYSIDELPQFWNVLRGDMSVVGPRPTLPEEVDRYSPLDYSRFDVLPGLTCIWQVSGRGDVPFDQQIMMDLEYIRRRSFWLDITLIFRTIPVVISGKGAY</sequence>
<protein>
    <submittedName>
        <fullName evidence="4">UDP-N-acetylgalactosamine-undecaprenyl-phosphate N-acetylgalactosaminephosphotransferase</fullName>
        <ecNumber evidence="4">2.7.8.40</ecNumber>
    </submittedName>
</protein>
<accession>A0A5C6CK29</accession>
<dbReference type="PANTHER" id="PTHR30576:SF10">
    <property type="entry name" value="SLL5057 PROTEIN"/>
    <property type="match status" value="1"/>
</dbReference>
<dbReference type="Proteomes" id="UP000316304">
    <property type="component" value="Unassembled WGS sequence"/>
</dbReference>
<keyword evidence="2" id="KW-1133">Transmembrane helix</keyword>
<dbReference type="Pfam" id="PF02397">
    <property type="entry name" value="Bac_transf"/>
    <property type="match status" value="1"/>
</dbReference>
<reference evidence="4 5" key="1">
    <citation type="submission" date="2019-02" db="EMBL/GenBank/DDBJ databases">
        <title>Deep-cultivation of Planctomycetes and their phenomic and genomic characterization uncovers novel biology.</title>
        <authorList>
            <person name="Wiegand S."/>
            <person name="Jogler M."/>
            <person name="Boedeker C."/>
            <person name="Pinto D."/>
            <person name="Vollmers J."/>
            <person name="Rivas-Marin E."/>
            <person name="Kohn T."/>
            <person name="Peeters S.H."/>
            <person name="Heuer A."/>
            <person name="Rast P."/>
            <person name="Oberbeckmann S."/>
            <person name="Bunk B."/>
            <person name="Jeske O."/>
            <person name="Meyerdierks A."/>
            <person name="Storesund J.E."/>
            <person name="Kallscheuer N."/>
            <person name="Luecker S."/>
            <person name="Lage O.M."/>
            <person name="Pohl T."/>
            <person name="Merkel B.J."/>
            <person name="Hornburger P."/>
            <person name="Mueller R.-W."/>
            <person name="Bruemmer F."/>
            <person name="Labrenz M."/>
            <person name="Spormann A.M."/>
            <person name="Op Den Camp H."/>
            <person name="Overmann J."/>
            <person name="Amann R."/>
            <person name="Jetten M.S.M."/>
            <person name="Mascher T."/>
            <person name="Medema M.H."/>
            <person name="Devos D.P."/>
            <person name="Kaster A.-K."/>
            <person name="Ovreas L."/>
            <person name="Rohde M."/>
            <person name="Galperin M.Y."/>
            <person name="Jogler C."/>
        </authorList>
    </citation>
    <scope>NUCLEOTIDE SEQUENCE [LARGE SCALE GENOMIC DNA]</scope>
    <source>
        <strain evidence="4 5">Pla52o</strain>
    </source>
</reference>
<dbReference type="EC" id="2.7.8.40" evidence="4"/>
<evidence type="ECO:0000256" key="2">
    <source>
        <dbReference type="SAM" id="Phobius"/>
    </source>
</evidence>
<feature type="domain" description="Bacterial sugar transferase" evidence="3">
    <location>
        <begin position="30"/>
        <end position="218"/>
    </location>
</feature>
<dbReference type="EMBL" id="SJPT01000003">
    <property type="protein sequence ID" value="TWU23947.1"/>
    <property type="molecule type" value="Genomic_DNA"/>
</dbReference>
<dbReference type="PANTHER" id="PTHR30576">
    <property type="entry name" value="COLANIC BIOSYNTHESIS UDP-GLUCOSE LIPID CARRIER TRANSFERASE"/>
    <property type="match status" value="1"/>
</dbReference>
<gene>
    <name evidence="4" type="primary">wecA</name>
    <name evidence="4" type="ORF">Pla52o_18700</name>
</gene>
<comment type="caution">
    <text evidence="4">The sequence shown here is derived from an EMBL/GenBank/DDBJ whole genome shotgun (WGS) entry which is preliminary data.</text>
</comment>
<dbReference type="OrthoDB" id="9766874at2"/>
<dbReference type="AlphaFoldDB" id="A0A5C6CK29"/>
<dbReference type="RefSeq" id="WP_146594227.1">
    <property type="nucleotide sequence ID" value="NZ_SJPT01000003.1"/>
</dbReference>
<proteinExistence type="inferred from homology"/>
<evidence type="ECO:0000313" key="4">
    <source>
        <dbReference type="EMBL" id="TWU23947.1"/>
    </source>
</evidence>
<dbReference type="InterPro" id="IPR003362">
    <property type="entry name" value="Bact_transf"/>
</dbReference>
<dbReference type="GO" id="GO:0016780">
    <property type="term" value="F:phosphotransferase activity, for other substituted phosphate groups"/>
    <property type="evidence" value="ECO:0007669"/>
    <property type="project" value="TreeGrafter"/>
</dbReference>
<keyword evidence="2" id="KW-0472">Membrane</keyword>
<keyword evidence="4" id="KW-0808">Transferase</keyword>
<evidence type="ECO:0000313" key="5">
    <source>
        <dbReference type="Proteomes" id="UP000316304"/>
    </source>
</evidence>
<name>A0A5C6CK29_9BACT</name>
<feature type="transmembrane region" description="Helical" evidence="2">
    <location>
        <begin position="35"/>
        <end position="56"/>
    </location>
</feature>
<comment type="similarity">
    <text evidence="1">Belongs to the bacterial sugar transferase family.</text>
</comment>
<organism evidence="4 5">
    <name type="scientific">Novipirellula galeiformis</name>
    <dbReference type="NCBI Taxonomy" id="2528004"/>
    <lineage>
        <taxon>Bacteria</taxon>
        <taxon>Pseudomonadati</taxon>
        <taxon>Planctomycetota</taxon>
        <taxon>Planctomycetia</taxon>
        <taxon>Pirellulales</taxon>
        <taxon>Pirellulaceae</taxon>
        <taxon>Novipirellula</taxon>
    </lineage>
</organism>
<evidence type="ECO:0000259" key="3">
    <source>
        <dbReference type="Pfam" id="PF02397"/>
    </source>
</evidence>
<keyword evidence="2" id="KW-0812">Transmembrane</keyword>
<keyword evidence="5" id="KW-1185">Reference proteome</keyword>